<sequence>EDKLREAGISRINPGIEGVVEEVTVLRPDGSSKTFVKSQLGFGNKKHSIFRNRRLIAYRIKLRLEHRDEATIRRTIEILRDVR</sequence>
<dbReference type="Gene3D" id="3.30.465.10">
    <property type="match status" value="1"/>
</dbReference>
<feature type="non-terminal residue" evidence="1">
    <location>
        <position position="1"/>
    </location>
</feature>
<dbReference type="AlphaFoldDB" id="X1HL15"/>
<evidence type="ECO:0000313" key="1">
    <source>
        <dbReference type="EMBL" id="GAH54514.1"/>
    </source>
</evidence>
<proteinExistence type="predicted"/>
<organism evidence="1">
    <name type="scientific">marine sediment metagenome</name>
    <dbReference type="NCBI Taxonomy" id="412755"/>
    <lineage>
        <taxon>unclassified sequences</taxon>
        <taxon>metagenomes</taxon>
        <taxon>ecological metagenomes</taxon>
    </lineage>
</organism>
<protein>
    <submittedName>
        <fullName evidence="1">Uncharacterized protein</fullName>
    </submittedName>
</protein>
<name>X1HL15_9ZZZZ</name>
<feature type="non-terminal residue" evidence="1">
    <location>
        <position position="83"/>
    </location>
</feature>
<reference evidence="1" key="1">
    <citation type="journal article" date="2014" name="Front. Microbiol.">
        <title>High frequency of phylogenetically diverse reductive dehalogenase-homologous genes in deep subseafloor sedimentary metagenomes.</title>
        <authorList>
            <person name="Kawai M."/>
            <person name="Futagami T."/>
            <person name="Toyoda A."/>
            <person name="Takaki Y."/>
            <person name="Nishi S."/>
            <person name="Hori S."/>
            <person name="Arai W."/>
            <person name="Tsubouchi T."/>
            <person name="Morono Y."/>
            <person name="Uchiyama I."/>
            <person name="Ito T."/>
            <person name="Fujiyama A."/>
            <person name="Inagaki F."/>
            <person name="Takami H."/>
        </authorList>
    </citation>
    <scope>NUCLEOTIDE SEQUENCE</scope>
    <source>
        <strain evidence="1">Expedition CK06-06</strain>
    </source>
</reference>
<dbReference type="EMBL" id="BARU01015704">
    <property type="protein sequence ID" value="GAH54514.1"/>
    <property type="molecule type" value="Genomic_DNA"/>
</dbReference>
<comment type="caution">
    <text evidence="1">The sequence shown here is derived from an EMBL/GenBank/DDBJ whole genome shotgun (WGS) entry which is preliminary data.</text>
</comment>
<dbReference type="InterPro" id="IPR016169">
    <property type="entry name" value="FAD-bd_PCMH_sub2"/>
</dbReference>
<gene>
    <name evidence="1" type="ORF">S03H2_26788</name>
</gene>
<accession>X1HL15</accession>